<proteinExistence type="predicted"/>
<evidence type="ECO:0000313" key="1">
    <source>
        <dbReference type="EMBL" id="KAK2547322.1"/>
    </source>
</evidence>
<gene>
    <name evidence="1" type="ORF">P5673_032771</name>
</gene>
<evidence type="ECO:0000313" key="2">
    <source>
        <dbReference type="Proteomes" id="UP001249851"/>
    </source>
</evidence>
<organism evidence="1 2">
    <name type="scientific">Acropora cervicornis</name>
    <name type="common">Staghorn coral</name>
    <dbReference type="NCBI Taxonomy" id="6130"/>
    <lineage>
        <taxon>Eukaryota</taxon>
        <taxon>Metazoa</taxon>
        <taxon>Cnidaria</taxon>
        <taxon>Anthozoa</taxon>
        <taxon>Hexacorallia</taxon>
        <taxon>Scleractinia</taxon>
        <taxon>Astrocoeniina</taxon>
        <taxon>Acroporidae</taxon>
        <taxon>Acropora</taxon>
    </lineage>
</organism>
<sequence length="64" mass="7616">MDKLQQYVQELLDNCDKHFPDLKRRVPKITRREEVTDTERLKNASQGEDNVHKLLETVEDFSDT</sequence>
<dbReference type="AlphaFoldDB" id="A0AAD9URS8"/>
<reference evidence="1" key="2">
    <citation type="journal article" date="2023" name="Science">
        <title>Genomic signatures of disease resistance in endangered staghorn corals.</title>
        <authorList>
            <person name="Vollmer S.V."/>
            <person name="Selwyn J.D."/>
            <person name="Despard B.A."/>
            <person name="Roesel C.L."/>
        </authorList>
    </citation>
    <scope>NUCLEOTIDE SEQUENCE</scope>
    <source>
        <strain evidence="1">K2</strain>
    </source>
</reference>
<comment type="caution">
    <text evidence="1">The sequence shown here is derived from an EMBL/GenBank/DDBJ whole genome shotgun (WGS) entry which is preliminary data.</text>
</comment>
<name>A0AAD9URS8_ACRCE</name>
<reference evidence="1" key="1">
    <citation type="journal article" date="2023" name="G3 (Bethesda)">
        <title>Whole genome assembly and annotation of the endangered Caribbean coral Acropora cervicornis.</title>
        <authorList>
            <person name="Selwyn J.D."/>
            <person name="Vollmer S.V."/>
        </authorList>
    </citation>
    <scope>NUCLEOTIDE SEQUENCE</scope>
    <source>
        <strain evidence="1">K2</strain>
    </source>
</reference>
<dbReference type="EMBL" id="JARQWQ010000191">
    <property type="protein sequence ID" value="KAK2547322.1"/>
    <property type="molecule type" value="Genomic_DNA"/>
</dbReference>
<keyword evidence="2" id="KW-1185">Reference proteome</keyword>
<accession>A0AAD9URS8</accession>
<protein>
    <submittedName>
        <fullName evidence="1">Uncharacterized protein</fullName>
    </submittedName>
</protein>
<dbReference type="Proteomes" id="UP001249851">
    <property type="component" value="Unassembled WGS sequence"/>
</dbReference>